<comment type="subcellular location">
    <subcellularLocation>
        <location evidence="1">Nucleus</location>
    </subcellularLocation>
</comment>
<sequence length="270" mass="30270">MGRRKIKIEMIADKRNRTVTFNKRKLGLMKKAIELSVLCGTDIALVIFGQESVYKFSTFDFNTIFSRYEGFPGPVHELSVDDLDDLEEGRIGVPTGKKRKGSQLWSPPVREFVDQVPAPTVASIYNGHEHPHHPATNNCHLVPQQQSVIMPFGPTRSSGFTNGDASDYGNCVAGKGNYTQYDSPNNSHGPLINETTNRIWPYPYLVDPQSPYISPFVLNQDQSPSYHGCFASAHCLHSPPEAAILPKTHTYPQHTQMIKNIHLTQRHQSN</sequence>
<keyword evidence="3" id="KW-0238">DNA-binding</keyword>
<evidence type="ECO:0000313" key="7">
    <source>
        <dbReference type="EMBL" id="CRZ11315.1"/>
    </source>
</evidence>
<dbReference type="PANTHER" id="PTHR11945">
    <property type="entry name" value="MADS BOX PROTEIN"/>
    <property type="match status" value="1"/>
</dbReference>
<evidence type="ECO:0000259" key="6">
    <source>
        <dbReference type="PROSITE" id="PS50066"/>
    </source>
</evidence>
<keyword evidence="2" id="KW-0805">Transcription regulation</keyword>
<evidence type="ECO:0000256" key="5">
    <source>
        <dbReference type="ARBA" id="ARBA00023242"/>
    </source>
</evidence>
<dbReference type="GO" id="GO:0045944">
    <property type="term" value="P:positive regulation of transcription by RNA polymerase II"/>
    <property type="evidence" value="ECO:0007669"/>
    <property type="project" value="InterPro"/>
</dbReference>
<evidence type="ECO:0000256" key="1">
    <source>
        <dbReference type="ARBA" id="ARBA00004123"/>
    </source>
</evidence>
<evidence type="ECO:0000256" key="2">
    <source>
        <dbReference type="ARBA" id="ARBA00023015"/>
    </source>
</evidence>
<dbReference type="GO" id="GO:0000981">
    <property type="term" value="F:DNA-binding transcription factor activity, RNA polymerase II-specific"/>
    <property type="evidence" value="ECO:0007669"/>
    <property type="project" value="InterPro"/>
</dbReference>
<evidence type="ECO:0000256" key="3">
    <source>
        <dbReference type="ARBA" id="ARBA00023125"/>
    </source>
</evidence>
<dbReference type="SMART" id="SM00432">
    <property type="entry name" value="MADS"/>
    <property type="match status" value="1"/>
</dbReference>
<feature type="domain" description="MADS-box" evidence="6">
    <location>
        <begin position="1"/>
        <end position="50"/>
    </location>
</feature>
<accession>A0A0H5RAW9</accession>
<dbReference type="PANTHER" id="PTHR11945:SF534">
    <property type="entry name" value="MYOCYTE-SPECIFIC ENHANCER FACTOR 2"/>
    <property type="match status" value="1"/>
</dbReference>
<reference evidence="7" key="1">
    <citation type="submission" date="2015-04" db="EMBL/GenBank/DDBJ databases">
        <title>The genome sequence of the plant pathogenic Rhizarian Plasmodiophora brassicae reveals insights in its biotrophic life cycle and the origin of chitin synthesis.</title>
        <authorList>
            <person name="Schwelm A."/>
            <person name="Fogelqvist J."/>
            <person name="Knaust A."/>
            <person name="Julke S."/>
            <person name="Lilja T."/>
            <person name="Dhandapani V."/>
            <person name="Bonilla-Rosso G."/>
            <person name="Karlsson M."/>
            <person name="Shevchenko A."/>
            <person name="Choi S.R."/>
            <person name="Kim H.G."/>
            <person name="Park J.Y."/>
            <person name="Lim Y.P."/>
            <person name="Ludwig-Muller J."/>
            <person name="Dixelius C."/>
        </authorList>
    </citation>
    <scope>NUCLEOTIDE SEQUENCE</scope>
    <source>
        <tissue evidence="7">Potato root galls</tissue>
    </source>
</reference>
<dbReference type="Gene3D" id="3.40.1810.10">
    <property type="entry name" value="Transcription factor, MADS-box"/>
    <property type="match status" value="1"/>
</dbReference>
<organism evidence="7">
    <name type="scientific">Spongospora subterranea</name>
    <dbReference type="NCBI Taxonomy" id="70186"/>
    <lineage>
        <taxon>Eukaryota</taxon>
        <taxon>Sar</taxon>
        <taxon>Rhizaria</taxon>
        <taxon>Endomyxa</taxon>
        <taxon>Phytomyxea</taxon>
        <taxon>Plasmodiophorida</taxon>
        <taxon>Plasmodiophoridae</taxon>
        <taxon>Spongospora</taxon>
    </lineage>
</organism>
<dbReference type="GO" id="GO:0005634">
    <property type="term" value="C:nucleus"/>
    <property type="evidence" value="ECO:0007669"/>
    <property type="project" value="UniProtKB-SubCell"/>
</dbReference>
<dbReference type="GO" id="GO:0000978">
    <property type="term" value="F:RNA polymerase II cis-regulatory region sequence-specific DNA binding"/>
    <property type="evidence" value="ECO:0007669"/>
    <property type="project" value="TreeGrafter"/>
</dbReference>
<dbReference type="GO" id="GO:0046983">
    <property type="term" value="F:protein dimerization activity"/>
    <property type="evidence" value="ECO:0007669"/>
    <property type="project" value="InterPro"/>
</dbReference>
<dbReference type="PRINTS" id="PR00404">
    <property type="entry name" value="MADSDOMAIN"/>
</dbReference>
<dbReference type="InterPro" id="IPR002100">
    <property type="entry name" value="TF_MADSbox"/>
</dbReference>
<proteinExistence type="predicted"/>
<evidence type="ECO:0000256" key="4">
    <source>
        <dbReference type="ARBA" id="ARBA00023163"/>
    </source>
</evidence>
<dbReference type="EMBL" id="HACM01010873">
    <property type="protein sequence ID" value="CRZ11315.1"/>
    <property type="molecule type" value="Transcribed_RNA"/>
</dbReference>
<name>A0A0H5RAW9_9EUKA</name>
<protein>
    <recommendedName>
        <fullName evidence="6">MADS-box domain-containing protein</fullName>
    </recommendedName>
</protein>
<keyword evidence="5" id="KW-0539">Nucleus</keyword>
<dbReference type="InterPro" id="IPR033897">
    <property type="entry name" value="SRF-like_MADS-box"/>
</dbReference>
<dbReference type="CDD" id="cd00266">
    <property type="entry name" value="MADS_SRF_like"/>
    <property type="match status" value="1"/>
</dbReference>
<dbReference type="Pfam" id="PF00319">
    <property type="entry name" value="SRF-TF"/>
    <property type="match status" value="1"/>
</dbReference>
<dbReference type="AlphaFoldDB" id="A0A0H5RAW9"/>
<dbReference type="PROSITE" id="PS50066">
    <property type="entry name" value="MADS_BOX_2"/>
    <property type="match status" value="1"/>
</dbReference>
<dbReference type="SUPFAM" id="SSF55455">
    <property type="entry name" value="SRF-like"/>
    <property type="match status" value="1"/>
</dbReference>
<keyword evidence="4" id="KW-0804">Transcription</keyword>
<dbReference type="InterPro" id="IPR036879">
    <property type="entry name" value="TF_MADSbox_sf"/>
</dbReference>